<sequence length="506" mass="56428">MSGFWDRMLEKVAGSGLARKLHISKLEKIYRASVKRSKRPSTSGDEPLSKKRPVLERTCSATIRPGEAASRHTRIQLIGDEWVVSVPRGAGTECYPEGFNGGLHQEGHDLCHEYDEAMAREQRLPNTRFSEISLRCCYEREDGEEYIPTPAFIMGNHRSLYPVIQSGIENEPGFPGWKQLHDNLEELYLRNHGPDIWRIKESVKNIMRGKRPGQSGSGSTASREAHSLVLRRARSNILREQDLSSPHSLRAAGKARASNLSFPKVMSSPGPSRVSALTSMLHRESPTDTRNLAAPTSSNVLEDLVNEMGGHEQGYSAVLSGCAIESYTPPGERQPVAPSLSTSSPSSSSESSQSMRPMISLETYTSLRALREMRARLLQRNFPLDECAVESYTPSEDWDPLGWRSHEQDGSSCEDSHETCSTEDDSSGWEKVQETADTLTPPPLPPASPPVIYPSPEMKPRVAIVPTVSVRPKAMKPRELIKIGKRRIYRVVRSKRKDIVQTLTKY</sequence>
<reference evidence="2 3" key="1">
    <citation type="journal article" date="2018" name="Front. Microbiol.">
        <title>Genomic and genetic insights into a cosmopolitan fungus, Paecilomyces variotii (Eurotiales).</title>
        <authorList>
            <person name="Urquhart A.S."/>
            <person name="Mondo S.J."/>
            <person name="Makela M.R."/>
            <person name="Hane J.K."/>
            <person name="Wiebenga A."/>
            <person name="He G."/>
            <person name="Mihaltcheva S."/>
            <person name="Pangilinan J."/>
            <person name="Lipzen A."/>
            <person name="Barry K."/>
            <person name="de Vries R.P."/>
            <person name="Grigoriev I.V."/>
            <person name="Idnurm A."/>
        </authorList>
    </citation>
    <scope>NUCLEOTIDE SEQUENCE [LARGE SCALE GENOMIC DNA]</scope>
    <source>
        <strain evidence="2 3">CBS 101075</strain>
    </source>
</reference>
<organism evidence="2 3">
    <name type="scientific">Byssochlamys spectabilis</name>
    <name type="common">Paecilomyces variotii</name>
    <dbReference type="NCBI Taxonomy" id="264951"/>
    <lineage>
        <taxon>Eukaryota</taxon>
        <taxon>Fungi</taxon>
        <taxon>Dikarya</taxon>
        <taxon>Ascomycota</taxon>
        <taxon>Pezizomycotina</taxon>
        <taxon>Eurotiomycetes</taxon>
        <taxon>Eurotiomycetidae</taxon>
        <taxon>Eurotiales</taxon>
        <taxon>Thermoascaceae</taxon>
        <taxon>Paecilomyces</taxon>
    </lineage>
</organism>
<feature type="compositionally biased region" description="Basic and acidic residues" evidence="1">
    <location>
        <begin position="404"/>
        <end position="420"/>
    </location>
</feature>
<accession>A0A443HV91</accession>
<dbReference type="EMBL" id="RCNU01000005">
    <property type="protein sequence ID" value="RWQ95681.1"/>
    <property type="molecule type" value="Genomic_DNA"/>
</dbReference>
<dbReference type="RefSeq" id="XP_028485326.1">
    <property type="nucleotide sequence ID" value="XM_028633659.1"/>
</dbReference>
<dbReference type="AlphaFoldDB" id="A0A443HV91"/>
<dbReference type="GeneID" id="39602936"/>
<comment type="caution">
    <text evidence="2">The sequence shown here is derived from an EMBL/GenBank/DDBJ whole genome shotgun (WGS) entry which is preliminary data.</text>
</comment>
<protein>
    <submittedName>
        <fullName evidence="2">Uncharacterized protein</fullName>
    </submittedName>
</protein>
<feature type="compositionally biased region" description="Low complexity" evidence="1">
    <location>
        <begin position="339"/>
        <end position="354"/>
    </location>
</feature>
<evidence type="ECO:0000256" key="1">
    <source>
        <dbReference type="SAM" id="MobiDB-lite"/>
    </source>
</evidence>
<keyword evidence="3" id="KW-1185">Reference proteome</keyword>
<evidence type="ECO:0000313" key="2">
    <source>
        <dbReference type="EMBL" id="RWQ95681.1"/>
    </source>
</evidence>
<feature type="region of interest" description="Disordered" evidence="1">
    <location>
        <begin position="34"/>
        <end position="54"/>
    </location>
</feature>
<feature type="region of interest" description="Disordered" evidence="1">
    <location>
        <begin position="400"/>
        <end position="448"/>
    </location>
</feature>
<feature type="region of interest" description="Disordered" evidence="1">
    <location>
        <begin position="329"/>
        <end position="359"/>
    </location>
</feature>
<evidence type="ECO:0000313" key="3">
    <source>
        <dbReference type="Proteomes" id="UP000283841"/>
    </source>
</evidence>
<proteinExistence type="predicted"/>
<gene>
    <name evidence="2" type="ORF">C8Q69DRAFT_527812</name>
</gene>
<dbReference type="Proteomes" id="UP000283841">
    <property type="component" value="Unassembled WGS sequence"/>
</dbReference>
<name>A0A443HV91_BYSSP</name>
<dbReference type="VEuPathDB" id="FungiDB:C8Q69DRAFT_527812"/>